<dbReference type="Pfam" id="PF00169">
    <property type="entry name" value="PH"/>
    <property type="match status" value="1"/>
</dbReference>
<dbReference type="PROSITE" id="PS50001">
    <property type="entry name" value="SH2"/>
    <property type="match status" value="1"/>
</dbReference>
<feature type="compositionally biased region" description="Polar residues" evidence="5">
    <location>
        <begin position="83"/>
        <end position="99"/>
    </location>
</feature>
<evidence type="ECO:0000256" key="2">
    <source>
        <dbReference type="ARBA" id="ARBA00022553"/>
    </source>
</evidence>
<dbReference type="Pfam" id="PF08916">
    <property type="entry name" value="Phe_ZIP"/>
    <property type="match status" value="1"/>
</dbReference>
<dbReference type="PANTHER" id="PTHR10872:SF2">
    <property type="entry name" value="LNK, ISOFORM D"/>
    <property type="match status" value="1"/>
</dbReference>
<dbReference type="Pfam" id="PF00017">
    <property type="entry name" value="SH2"/>
    <property type="match status" value="1"/>
</dbReference>
<dbReference type="InterPro" id="IPR036290">
    <property type="entry name" value="Phe_ZIP_sf"/>
</dbReference>
<name>A0A9P0AEJ5_BEMTA</name>
<feature type="compositionally biased region" description="Low complexity" evidence="5">
    <location>
        <begin position="555"/>
        <end position="569"/>
    </location>
</feature>
<dbReference type="SUPFAM" id="SSF50729">
    <property type="entry name" value="PH domain-like"/>
    <property type="match status" value="1"/>
</dbReference>
<dbReference type="GO" id="GO:0035556">
    <property type="term" value="P:intracellular signal transduction"/>
    <property type="evidence" value="ECO:0007669"/>
    <property type="project" value="TreeGrafter"/>
</dbReference>
<dbReference type="AlphaFoldDB" id="A0A9P0AEJ5"/>
<dbReference type="InterPro" id="IPR011993">
    <property type="entry name" value="PH-like_dom_sf"/>
</dbReference>
<evidence type="ECO:0000256" key="1">
    <source>
        <dbReference type="ARBA" id="ARBA00010220"/>
    </source>
</evidence>
<dbReference type="PRINTS" id="PR00401">
    <property type="entry name" value="SH2DOMAIN"/>
</dbReference>
<evidence type="ECO:0000259" key="7">
    <source>
        <dbReference type="PROSITE" id="PS50003"/>
    </source>
</evidence>
<dbReference type="PANTHER" id="PTHR10872">
    <property type="entry name" value="SH2B ADAPTER PROTEIN"/>
    <property type="match status" value="1"/>
</dbReference>
<dbReference type="SUPFAM" id="SSF55550">
    <property type="entry name" value="SH2 domain"/>
    <property type="match status" value="1"/>
</dbReference>
<dbReference type="GO" id="GO:0005068">
    <property type="term" value="F:transmembrane receptor protein tyrosine kinase adaptor activity"/>
    <property type="evidence" value="ECO:0007669"/>
    <property type="project" value="TreeGrafter"/>
</dbReference>
<dbReference type="InterPro" id="IPR035057">
    <property type="entry name" value="SH2B1_SH2"/>
</dbReference>
<dbReference type="InterPro" id="IPR000980">
    <property type="entry name" value="SH2"/>
</dbReference>
<sequence>MASVNIINDTQLTWAEFCNKHAKTAAAEFVKALCNYIRPELNANEVSRLAVSHKEFLKKFVDCFMEHFESEFSKNNTFKEKLTNGSILTPGTSPGTNRINNHEEFSDYSERDADSPSPKASHKPFFRRLSFKGLKKGKSLFTKQSSDEVDGMSSHHGEKHSKHSKTKLAKIVVECRKEGIVNYLIGENPDGTEKWEKCRLALVKTVGGYMLEFYSPPKATKPKSGVFCFLISEARETTALEMPDHENTFVLKDDHGVEYVIEAHDSDDMRSWLATVKYCMRSSPPADIPENSPLSEVSERLRMPSGMMVNNNCIMKPSAPGMEPVNGEHPPELPPRVPGPSIPGQRLSFNSSFDLCSSRTDIESMAEGECDYAVTLREYPWFHGTLPRSDAATLVLHGGAAAHGVFLVRQSETRKGEFVLTFNFQGRAKHLRMTLNDQFQCKVQHLWFPTIFDMLEHFRQHPIPLESGGTADVTLTDYVVHLPLAGSSMSQSASTHNNVASAGGALRPHNPSTSTELSRRPPPTPETQEVIIHSGLIRQRIQSLEFLQNIAAYNSSSSAGSHSNPQSSSTGARAVENMYSFV</sequence>
<proteinExistence type="inferred from homology"/>
<dbReference type="SMART" id="SM00233">
    <property type="entry name" value="PH"/>
    <property type="match status" value="1"/>
</dbReference>
<feature type="domain" description="SH2" evidence="6">
    <location>
        <begin position="381"/>
        <end position="484"/>
    </location>
</feature>
<dbReference type="InterPro" id="IPR015012">
    <property type="entry name" value="Phe_ZIP"/>
</dbReference>
<dbReference type="PROSITE" id="PS50003">
    <property type="entry name" value="PH_DOMAIN"/>
    <property type="match status" value="1"/>
</dbReference>
<evidence type="ECO:0000256" key="5">
    <source>
        <dbReference type="SAM" id="MobiDB-lite"/>
    </source>
</evidence>
<dbReference type="SMART" id="SM00252">
    <property type="entry name" value="SH2"/>
    <property type="match status" value="1"/>
</dbReference>
<evidence type="ECO:0000259" key="6">
    <source>
        <dbReference type="PROSITE" id="PS50001"/>
    </source>
</evidence>
<dbReference type="FunFam" id="3.30.505.10:FF:000008">
    <property type="entry name" value="SH2B adapter protein 1 isoform 2"/>
    <property type="match status" value="1"/>
</dbReference>
<reference evidence="8" key="1">
    <citation type="submission" date="2021-12" db="EMBL/GenBank/DDBJ databases">
        <authorList>
            <person name="King R."/>
        </authorList>
    </citation>
    <scope>NUCLEOTIDE SEQUENCE</scope>
</reference>
<evidence type="ECO:0000256" key="3">
    <source>
        <dbReference type="ARBA" id="ARBA00022999"/>
    </source>
</evidence>
<feature type="region of interest" description="Disordered" evidence="5">
    <location>
        <begin position="83"/>
        <end position="123"/>
    </location>
</feature>
<dbReference type="Gene3D" id="2.30.29.30">
    <property type="entry name" value="Pleckstrin-homology domain (PH domain)/Phosphotyrosine-binding domain (PTB)"/>
    <property type="match status" value="1"/>
</dbReference>
<dbReference type="InterPro" id="IPR036860">
    <property type="entry name" value="SH2_dom_sf"/>
</dbReference>
<protein>
    <recommendedName>
        <fullName evidence="10">SH2B adapter protein 1</fullName>
    </recommendedName>
</protein>
<accession>A0A9P0AEJ5</accession>
<dbReference type="CDD" id="cd01231">
    <property type="entry name" value="PH_SH2B_family"/>
    <property type="match status" value="1"/>
</dbReference>
<feature type="domain" description="PH" evidence="7">
    <location>
        <begin position="174"/>
        <end position="281"/>
    </location>
</feature>
<evidence type="ECO:0008006" key="10">
    <source>
        <dbReference type="Google" id="ProtNLM"/>
    </source>
</evidence>
<feature type="region of interest" description="Disordered" evidence="5">
    <location>
        <begin position="490"/>
        <end position="527"/>
    </location>
</feature>
<keyword evidence="9" id="KW-1185">Reference proteome</keyword>
<dbReference type="Gene3D" id="3.30.505.10">
    <property type="entry name" value="SH2 domain"/>
    <property type="match status" value="1"/>
</dbReference>
<gene>
    <name evidence="8" type="ORF">BEMITA_LOCUS7781</name>
</gene>
<dbReference type="Proteomes" id="UP001152759">
    <property type="component" value="Chromosome 4"/>
</dbReference>
<dbReference type="GO" id="GO:0005886">
    <property type="term" value="C:plasma membrane"/>
    <property type="evidence" value="ECO:0007669"/>
    <property type="project" value="TreeGrafter"/>
</dbReference>
<evidence type="ECO:0000313" key="9">
    <source>
        <dbReference type="Proteomes" id="UP001152759"/>
    </source>
</evidence>
<comment type="similarity">
    <text evidence="1">Belongs to the SH2B adapter family.</text>
</comment>
<feature type="region of interest" description="Disordered" evidence="5">
    <location>
        <begin position="555"/>
        <end position="576"/>
    </location>
</feature>
<feature type="compositionally biased region" description="Basic and acidic residues" evidence="5">
    <location>
        <begin position="100"/>
        <end position="114"/>
    </location>
</feature>
<feature type="region of interest" description="Disordered" evidence="5">
    <location>
        <begin position="144"/>
        <end position="164"/>
    </location>
</feature>
<feature type="compositionally biased region" description="Polar residues" evidence="5">
    <location>
        <begin position="490"/>
        <end position="500"/>
    </location>
</feature>
<organism evidence="8 9">
    <name type="scientific">Bemisia tabaci</name>
    <name type="common">Sweetpotato whitefly</name>
    <name type="synonym">Aleurodes tabaci</name>
    <dbReference type="NCBI Taxonomy" id="7038"/>
    <lineage>
        <taxon>Eukaryota</taxon>
        <taxon>Metazoa</taxon>
        <taxon>Ecdysozoa</taxon>
        <taxon>Arthropoda</taxon>
        <taxon>Hexapoda</taxon>
        <taxon>Insecta</taxon>
        <taxon>Pterygota</taxon>
        <taxon>Neoptera</taxon>
        <taxon>Paraneoptera</taxon>
        <taxon>Hemiptera</taxon>
        <taxon>Sternorrhyncha</taxon>
        <taxon>Aleyrodoidea</taxon>
        <taxon>Aleyrodidae</taxon>
        <taxon>Aleyrodinae</taxon>
        <taxon>Bemisia</taxon>
    </lineage>
</organism>
<evidence type="ECO:0000256" key="4">
    <source>
        <dbReference type="PROSITE-ProRule" id="PRU00191"/>
    </source>
</evidence>
<keyword evidence="3 4" id="KW-0727">SH2 domain</keyword>
<dbReference type="FunFam" id="2.30.29.30:FF:000354">
    <property type="entry name" value="Lnk, isoform D"/>
    <property type="match status" value="1"/>
</dbReference>
<dbReference type="SUPFAM" id="SSF109805">
    <property type="entry name" value="Phenylalanine zipper"/>
    <property type="match status" value="1"/>
</dbReference>
<dbReference type="InterPro" id="IPR030523">
    <property type="entry name" value="SH2B"/>
</dbReference>
<dbReference type="EMBL" id="OU963865">
    <property type="protein sequence ID" value="CAH0388897.1"/>
    <property type="molecule type" value="Genomic_DNA"/>
</dbReference>
<keyword evidence="2" id="KW-0597">Phosphoprotein</keyword>
<dbReference type="Gene3D" id="6.10.140.110">
    <property type="match status" value="1"/>
</dbReference>
<dbReference type="CDD" id="cd10346">
    <property type="entry name" value="SH2_SH2B_family"/>
    <property type="match status" value="1"/>
</dbReference>
<evidence type="ECO:0000313" key="8">
    <source>
        <dbReference type="EMBL" id="CAH0388897.1"/>
    </source>
</evidence>
<dbReference type="InterPro" id="IPR001849">
    <property type="entry name" value="PH_domain"/>
</dbReference>
<dbReference type="KEGG" id="btab:109031472"/>